<keyword evidence="4" id="KW-1185">Reference proteome</keyword>
<dbReference type="AlphaFoldDB" id="A0A328ZE01"/>
<dbReference type="OrthoDB" id="9770517at2"/>
<dbReference type="Proteomes" id="UP000248856">
    <property type="component" value="Unassembled WGS sequence"/>
</dbReference>
<comment type="subcellular location">
    <subcellularLocation>
        <location evidence="2">Cell membrane</location>
        <topology evidence="2">Lipid-anchor</topology>
    </subcellularLocation>
</comment>
<name>A0A328ZE01_9BURK</name>
<organism evidence="3 4">
    <name type="scientific">Paracidovorax anthurii</name>
    <dbReference type="NCBI Taxonomy" id="78229"/>
    <lineage>
        <taxon>Bacteria</taxon>
        <taxon>Pseudomonadati</taxon>
        <taxon>Pseudomonadota</taxon>
        <taxon>Betaproteobacteria</taxon>
        <taxon>Burkholderiales</taxon>
        <taxon>Comamonadaceae</taxon>
        <taxon>Paracidovorax</taxon>
    </lineage>
</organism>
<comment type="similarity">
    <text evidence="1 2">Belongs to the outer membrane factor (OMF) (TC 1.B.17) family.</text>
</comment>
<protein>
    <submittedName>
        <fullName evidence="3">NodT family efflux transporter outer membrane factor (OMF) lipoprotein</fullName>
    </submittedName>
</protein>
<dbReference type="NCBIfam" id="TIGR01845">
    <property type="entry name" value="outer_NodT"/>
    <property type="match status" value="1"/>
</dbReference>
<dbReference type="InterPro" id="IPR003423">
    <property type="entry name" value="OMP_efflux"/>
</dbReference>
<comment type="caution">
    <text evidence="3">The sequence shown here is derived from an EMBL/GenBank/DDBJ whole genome shotgun (WGS) entry which is preliminary data.</text>
</comment>
<dbReference type="Gene3D" id="2.20.200.10">
    <property type="entry name" value="Outer membrane efflux proteins (OEP)"/>
    <property type="match status" value="1"/>
</dbReference>
<gene>
    <name evidence="3" type="ORF">AX018_101136</name>
</gene>
<feature type="signal peptide" evidence="2">
    <location>
        <begin position="1"/>
        <end position="28"/>
    </location>
</feature>
<proteinExistence type="inferred from homology"/>
<evidence type="ECO:0000256" key="2">
    <source>
        <dbReference type="RuleBase" id="RU362097"/>
    </source>
</evidence>
<evidence type="ECO:0000256" key="1">
    <source>
        <dbReference type="ARBA" id="ARBA00007613"/>
    </source>
</evidence>
<accession>A0A328ZE01</accession>
<reference evidence="3 4" key="1">
    <citation type="submission" date="2018-06" db="EMBL/GenBank/DDBJ databases">
        <title>Genomic Encyclopedia of Archaeal and Bacterial Type Strains, Phase II (KMG-II): from individual species to whole genera.</title>
        <authorList>
            <person name="Goeker M."/>
        </authorList>
    </citation>
    <scope>NUCLEOTIDE SEQUENCE [LARGE SCALE GENOMIC DNA]</scope>
    <source>
        <strain evidence="3 4">CFPB 3232</strain>
    </source>
</reference>
<keyword evidence="2" id="KW-1134">Transmembrane beta strand</keyword>
<dbReference type="GO" id="GO:0015562">
    <property type="term" value="F:efflux transmembrane transporter activity"/>
    <property type="evidence" value="ECO:0007669"/>
    <property type="project" value="InterPro"/>
</dbReference>
<dbReference type="Gene3D" id="1.20.1600.10">
    <property type="entry name" value="Outer membrane efflux proteins (OEP)"/>
    <property type="match status" value="1"/>
</dbReference>
<dbReference type="GO" id="GO:0005886">
    <property type="term" value="C:plasma membrane"/>
    <property type="evidence" value="ECO:0007669"/>
    <property type="project" value="UniProtKB-SubCell"/>
</dbReference>
<sequence>MTFPLVQRCLLPTAALLALAGCAVTAPAARVDTPAPAAWQAPLPHQGRVEDLARWWERMGDPLLVDLIAAAQEVAPGVAQARSRVEQARATQVAARAALLPALDAQGNGSRGVNQQAGGLATTIQGTLQASWEVDLFGGNAAANEAARQRLAGAQAQWHEARVSVAAEVATQYDSWRQCLRQVEVAESDARSRAESARLSEESERAGFTAPATRALAQASRAEGRVRAEQQRMACEIDLKGLVALTGLAESDLRARVAAEAAGPARPAPQALFAIESLPARVLAQRPDVYAAEREVAAASADVGNARAQRLPRLSLSGSVGRGWGTSGGTSVATDTWSIGPVALSLPVFDAGRRAAQVDAAEARYQEAAQLYRANVRRAVSEVEQALVRLASTAARSDDAERATEGYRTSFVATEARWRGGLASLVELEDARRLALASETALITLRQERMAAWISLYRAAGGGWEAPQAASP</sequence>
<keyword evidence="2" id="KW-0812">Transmembrane</keyword>
<evidence type="ECO:0000313" key="3">
    <source>
        <dbReference type="EMBL" id="RAR84318.1"/>
    </source>
</evidence>
<keyword evidence="2" id="KW-0564">Palmitate</keyword>
<keyword evidence="2" id="KW-0472">Membrane</keyword>
<dbReference type="RefSeq" id="WP_111876710.1">
    <property type="nucleotide sequence ID" value="NZ_QLTA01000011.1"/>
</dbReference>
<dbReference type="PANTHER" id="PTHR30203:SF29">
    <property type="entry name" value="PROTEIN CYAE"/>
    <property type="match status" value="1"/>
</dbReference>
<dbReference type="PANTHER" id="PTHR30203">
    <property type="entry name" value="OUTER MEMBRANE CATION EFFLUX PROTEIN"/>
    <property type="match status" value="1"/>
</dbReference>
<dbReference type="InterPro" id="IPR010131">
    <property type="entry name" value="MdtP/NodT-like"/>
</dbReference>
<keyword evidence="2 3" id="KW-0449">Lipoprotein</keyword>
<evidence type="ECO:0000313" key="4">
    <source>
        <dbReference type="Proteomes" id="UP000248856"/>
    </source>
</evidence>
<dbReference type="Pfam" id="PF02321">
    <property type="entry name" value="OEP"/>
    <property type="match status" value="2"/>
</dbReference>
<feature type="chain" id="PRO_5016188847" evidence="2">
    <location>
        <begin position="29"/>
        <end position="472"/>
    </location>
</feature>
<dbReference type="EMBL" id="QLTA01000011">
    <property type="protein sequence ID" value="RAR84318.1"/>
    <property type="molecule type" value="Genomic_DNA"/>
</dbReference>
<dbReference type="SUPFAM" id="SSF56954">
    <property type="entry name" value="Outer membrane efflux proteins (OEP)"/>
    <property type="match status" value="1"/>
</dbReference>
<keyword evidence="2" id="KW-0732">Signal</keyword>